<dbReference type="GO" id="GO:0046872">
    <property type="term" value="F:metal ion binding"/>
    <property type="evidence" value="ECO:0007669"/>
    <property type="project" value="UniProtKB-KW"/>
</dbReference>
<dbReference type="SUPFAM" id="SSF53649">
    <property type="entry name" value="Alkaline phosphatase-like"/>
    <property type="match status" value="1"/>
</dbReference>
<keyword evidence="3" id="KW-0378">Hydrolase</keyword>
<reference evidence="6 7" key="1">
    <citation type="journal article" date="2017" name="Mycologia">
        <title>Bifiguratus adelaidae, gen. et sp. nov., a new member of Mucoromycotina in endophytic and soil-dwelling habitats.</title>
        <authorList>
            <person name="Torres-Cruz T.J."/>
            <person name="Billingsley Tobias T.L."/>
            <person name="Almatruk M."/>
            <person name="Hesse C."/>
            <person name="Kuske C.R."/>
            <person name="Desiro A."/>
            <person name="Benucci G.M."/>
            <person name="Bonito G."/>
            <person name="Stajich J.E."/>
            <person name="Dunlap C."/>
            <person name="Arnold A.E."/>
            <person name="Porras-Alfaro A."/>
        </authorList>
    </citation>
    <scope>NUCLEOTIDE SEQUENCE [LARGE SCALE GENOMIC DNA]</scope>
    <source>
        <strain evidence="6 7">AZ0501</strain>
    </source>
</reference>
<evidence type="ECO:0000313" key="7">
    <source>
        <dbReference type="Proteomes" id="UP000242875"/>
    </source>
</evidence>
<dbReference type="Gene3D" id="3.40.720.10">
    <property type="entry name" value="Alkaline Phosphatase, subunit A"/>
    <property type="match status" value="1"/>
</dbReference>
<organism evidence="6 7">
    <name type="scientific">Bifiguratus adelaidae</name>
    <dbReference type="NCBI Taxonomy" id="1938954"/>
    <lineage>
        <taxon>Eukaryota</taxon>
        <taxon>Fungi</taxon>
        <taxon>Fungi incertae sedis</taxon>
        <taxon>Mucoromycota</taxon>
        <taxon>Mucoromycotina</taxon>
        <taxon>Endogonomycetes</taxon>
        <taxon>Endogonales</taxon>
        <taxon>Endogonales incertae sedis</taxon>
        <taxon>Bifiguratus</taxon>
    </lineage>
</organism>
<dbReference type="InterPro" id="IPR050738">
    <property type="entry name" value="Sulfatase"/>
</dbReference>
<comment type="caution">
    <text evidence="6">The sequence shown here is derived from an EMBL/GenBank/DDBJ whole genome shotgun (WGS) entry which is preliminary data.</text>
</comment>
<evidence type="ECO:0000256" key="4">
    <source>
        <dbReference type="ARBA" id="ARBA00022837"/>
    </source>
</evidence>
<keyword evidence="2" id="KW-0479">Metal-binding</keyword>
<dbReference type="Pfam" id="PF00884">
    <property type="entry name" value="Sulfatase"/>
    <property type="match status" value="1"/>
</dbReference>
<protein>
    <recommendedName>
        <fullName evidence="5">Sulfatase N-terminal domain-containing protein</fullName>
    </recommendedName>
</protein>
<keyword evidence="4" id="KW-0106">Calcium</keyword>
<sequence>MTTKPNFLVIVADDLGFSDVGCFGSEITTPHLDALGRQGVRFTDFHAAAACSPTRLMLMSGTDHHLTGLGQLVEFISRSPAHQGKPGHEGYLTENIATLPEVLRDGGYHTLMSGKWHLGLRPEYAPCSRGFTKSFSLLPGCANHYGWEPQLEDPNDQPKFMETAVSALHIEDNEYVDNSKLPEDFYSSDYYTDRLLEFIDRRPEGKPFFAYLPFSAPHWPLQAPEENMLPYRGIYSDGPDALRAKRLQGLINEGLTTPDVVPHPVQAPGVPEWKTMDEDTRAKSARAMEAFAGMVDRMDYNIGRVVEYLKENSLYDNTLILFMSDNGAEGASFEALPVLGDEVMAHIEKYYDNSLENIGRKDSYVWYGARWAQAATAPSRLYKMFSTEGGVCVPLIMKPLGSSQPSICQEFCTVMDIMPTLLELAGIDKPGEVYNGRPVASMRGSSWVPYFSGKSSQIHDDNYVIGWELVGQAALRKGPWKINFVANPFGPENWQLYNLKEDPGETNDLAKQYPEKLKELIKHWEDYALETGVVGLRPDLGTIVIRDEMEDPTKWMKYDTSSALSRSLRSKNIATLA</sequence>
<name>A0A261XWG8_9FUNG</name>
<comment type="similarity">
    <text evidence="1">Belongs to the sulfatase family.</text>
</comment>
<dbReference type="CDD" id="cd16025">
    <property type="entry name" value="PAS_like"/>
    <property type="match status" value="1"/>
</dbReference>
<evidence type="ECO:0000256" key="2">
    <source>
        <dbReference type="ARBA" id="ARBA00022723"/>
    </source>
</evidence>
<evidence type="ECO:0000259" key="5">
    <source>
        <dbReference type="Pfam" id="PF00884"/>
    </source>
</evidence>
<keyword evidence="7" id="KW-1185">Reference proteome</keyword>
<evidence type="ECO:0000313" key="6">
    <source>
        <dbReference type="EMBL" id="OZJ02725.1"/>
    </source>
</evidence>
<dbReference type="EMBL" id="MVBO01000130">
    <property type="protein sequence ID" value="OZJ02725.1"/>
    <property type="molecule type" value="Genomic_DNA"/>
</dbReference>
<gene>
    <name evidence="6" type="ORF">BZG36_05104</name>
</gene>
<dbReference type="GO" id="GO:0004065">
    <property type="term" value="F:arylsulfatase activity"/>
    <property type="evidence" value="ECO:0007669"/>
    <property type="project" value="TreeGrafter"/>
</dbReference>
<feature type="domain" description="Sulfatase N-terminal" evidence="5">
    <location>
        <begin position="5"/>
        <end position="427"/>
    </location>
</feature>
<dbReference type="OrthoDB" id="103349at2759"/>
<dbReference type="PANTHER" id="PTHR42693:SF33">
    <property type="entry name" value="ARYLSULFATASE"/>
    <property type="match status" value="1"/>
</dbReference>
<dbReference type="Gene3D" id="3.30.1120.10">
    <property type="match status" value="1"/>
</dbReference>
<dbReference type="InterPro" id="IPR017850">
    <property type="entry name" value="Alkaline_phosphatase_core_sf"/>
</dbReference>
<dbReference type="InterPro" id="IPR000917">
    <property type="entry name" value="Sulfatase_N"/>
</dbReference>
<evidence type="ECO:0000256" key="1">
    <source>
        <dbReference type="ARBA" id="ARBA00008779"/>
    </source>
</evidence>
<accession>A0A261XWG8</accession>
<dbReference type="AlphaFoldDB" id="A0A261XWG8"/>
<dbReference type="Proteomes" id="UP000242875">
    <property type="component" value="Unassembled WGS sequence"/>
</dbReference>
<dbReference type="PANTHER" id="PTHR42693">
    <property type="entry name" value="ARYLSULFATASE FAMILY MEMBER"/>
    <property type="match status" value="1"/>
</dbReference>
<dbReference type="InterPro" id="IPR024607">
    <property type="entry name" value="Sulfatase_CS"/>
</dbReference>
<dbReference type="PROSITE" id="PS00149">
    <property type="entry name" value="SULFATASE_2"/>
    <property type="match status" value="1"/>
</dbReference>
<proteinExistence type="inferred from homology"/>
<evidence type="ECO:0000256" key="3">
    <source>
        <dbReference type="ARBA" id="ARBA00022801"/>
    </source>
</evidence>